<organism evidence="2">
    <name type="scientific">Xenopsylla cheopis</name>
    <name type="common">Oriental rat flea</name>
    <name type="synonym">Pulex cheopis</name>
    <dbReference type="NCBI Taxonomy" id="163159"/>
    <lineage>
        <taxon>Eukaryota</taxon>
        <taxon>Metazoa</taxon>
        <taxon>Ecdysozoa</taxon>
        <taxon>Arthropoda</taxon>
        <taxon>Hexapoda</taxon>
        <taxon>Insecta</taxon>
        <taxon>Pterygota</taxon>
        <taxon>Neoptera</taxon>
        <taxon>Endopterygota</taxon>
        <taxon>Siphonaptera</taxon>
        <taxon>Pulicidae</taxon>
        <taxon>Xenopsyllinae</taxon>
        <taxon>Xenopsylla</taxon>
    </lineage>
</organism>
<proteinExistence type="inferred from homology"/>
<sequence length="395" mass="45164">MCEFHPTAGPKITCQIPENYVTKEVFDSVSVYMIPKAQLQKCSLTVTLDGYKILGYPIRIENKKYMRNAFLFNVCLVFNEEAHTVRFEPLLKKLSEYLLAREMDFGFLSQPLSREGDDKSVQFKSPCVRFKSDLTIPCVHVQTNYERLVSIMDQVKRDINAENMCIITDGPISLHLTVVDEIRDPAPVLDHHVPVLTGLEEAFNQEQWDLTTHQILPHMDGYTHVLKIACKAEVHPDLVKDCIQNLVCYKVVTIIPLFQYCSVYTPTRKLQKLVTDRELQAKCIEFCSKSARQPATVSDLYRTYAAMGHGVSLRDLFSRMSPNAMRICERSLVRFGVVQGLIRKVDKYPITVQSKGKPTYTGHHTMEEICCRSCINNSQLEAELEADQETLVICR</sequence>
<evidence type="ECO:0000256" key="1">
    <source>
        <dbReference type="ARBA" id="ARBA00008433"/>
    </source>
</evidence>
<dbReference type="InterPro" id="IPR009348">
    <property type="entry name" value="NPR2-like"/>
</dbReference>
<dbReference type="PANTHER" id="PTHR12991:SF10">
    <property type="entry name" value="GATOR COMPLEX PROTEIN NPRL2"/>
    <property type="match status" value="1"/>
</dbReference>
<reference evidence="2" key="1">
    <citation type="submission" date="2020-03" db="EMBL/GenBank/DDBJ databases">
        <title>Transcriptomic Profiling of the Digestive Tract of the Rat Flea, Xenopsylla cheopis, Following Blood Feeding and Infection with Yersinia pestis.</title>
        <authorList>
            <person name="Bland D.M."/>
            <person name="Martens C.A."/>
            <person name="Virtaneva K."/>
            <person name="Kanakabandi K."/>
            <person name="Long D."/>
            <person name="Rosenke R."/>
            <person name="Saturday G.A."/>
            <person name="Hoyt F.H."/>
            <person name="Bruno D.P."/>
            <person name="Ribeiro J.M.C."/>
            <person name="Hinnebusch J."/>
        </authorList>
    </citation>
    <scope>NUCLEOTIDE SEQUENCE</scope>
</reference>
<protein>
    <submittedName>
        <fullName evidence="2">Putative nitrogen permease regulator 2-like protein</fullName>
    </submittedName>
</protein>
<dbReference type="GO" id="GO:1904262">
    <property type="term" value="P:negative regulation of TORC1 signaling"/>
    <property type="evidence" value="ECO:0007669"/>
    <property type="project" value="TreeGrafter"/>
</dbReference>
<dbReference type="GO" id="GO:0034198">
    <property type="term" value="P:cellular response to amino acid starvation"/>
    <property type="evidence" value="ECO:0007669"/>
    <property type="project" value="TreeGrafter"/>
</dbReference>
<dbReference type="GO" id="GO:0010508">
    <property type="term" value="P:positive regulation of autophagy"/>
    <property type="evidence" value="ECO:0007669"/>
    <property type="project" value="TreeGrafter"/>
</dbReference>
<dbReference type="AlphaFoldDB" id="A0A6M2DHV3"/>
<comment type="similarity">
    <text evidence="1">Belongs to the NPR2 family.</text>
</comment>
<dbReference type="PANTHER" id="PTHR12991">
    <property type="entry name" value="NITROGEN PERMEASE REGULATOR 2/TUMOR SUPPRESSOR CANDIDATE 4"/>
    <property type="match status" value="1"/>
</dbReference>
<dbReference type="GO" id="GO:0005774">
    <property type="term" value="C:vacuolar membrane"/>
    <property type="evidence" value="ECO:0007669"/>
    <property type="project" value="TreeGrafter"/>
</dbReference>
<name>A0A6M2DHV3_XENCH</name>
<dbReference type="GO" id="GO:0005096">
    <property type="term" value="F:GTPase activator activity"/>
    <property type="evidence" value="ECO:0007669"/>
    <property type="project" value="TreeGrafter"/>
</dbReference>
<evidence type="ECO:0000313" key="2">
    <source>
        <dbReference type="EMBL" id="NOV44427.1"/>
    </source>
</evidence>
<dbReference type="Pfam" id="PF06218">
    <property type="entry name" value="NPR2"/>
    <property type="match status" value="2"/>
</dbReference>
<accession>A0A6M2DHV3</accession>
<dbReference type="GO" id="GO:1990130">
    <property type="term" value="C:GATOR1 complex"/>
    <property type="evidence" value="ECO:0007669"/>
    <property type="project" value="TreeGrafter"/>
</dbReference>
<dbReference type="EMBL" id="GIIL01000701">
    <property type="protein sequence ID" value="NOV44427.1"/>
    <property type="molecule type" value="Transcribed_RNA"/>
</dbReference>